<dbReference type="Gene3D" id="3.40.50.300">
    <property type="entry name" value="P-loop containing nucleotide triphosphate hydrolases"/>
    <property type="match status" value="1"/>
</dbReference>
<dbReference type="NCBIfam" id="TIGR01128">
    <property type="entry name" value="holA"/>
    <property type="match status" value="1"/>
</dbReference>
<keyword evidence="6" id="KW-0239">DNA-directed DNA polymerase</keyword>
<dbReference type="InterPro" id="IPR008921">
    <property type="entry name" value="DNA_pol3_clamp-load_cplx_C"/>
</dbReference>
<dbReference type="SUPFAM" id="SSF48019">
    <property type="entry name" value="post-AAA+ oligomerization domain-like"/>
    <property type="match status" value="1"/>
</dbReference>
<reference evidence="11 12" key="1">
    <citation type="submission" date="2019-09" db="EMBL/GenBank/DDBJ databases">
        <title>Investigation of probiotic properties of different lactic acid bacteria.</title>
        <authorList>
            <person name="Jaomanjaka F."/>
            <person name="Blanc P."/>
        </authorList>
    </citation>
    <scope>NUCLEOTIDE SEQUENCE [LARGE SCALE GENOMIC DNA]</scope>
    <source>
        <strain evidence="11 12">BIO6272</strain>
    </source>
</reference>
<dbReference type="EMBL" id="WBOB01000034">
    <property type="protein sequence ID" value="KAB1973136.1"/>
    <property type="molecule type" value="Genomic_DNA"/>
</dbReference>
<feature type="domain" description="DNA polymerase III delta N-terminal" evidence="9">
    <location>
        <begin position="19"/>
        <end position="138"/>
    </location>
</feature>
<dbReference type="RefSeq" id="WP_148238476.1">
    <property type="nucleotide sequence ID" value="NZ_JBBOJN010000047.1"/>
</dbReference>
<comment type="catalytic activity">
    <reaction evidence="8">
        <text>DNA(n) + a 2'-deoxyribonucleoside 5'-triphosphate = DNA(n+1) + diphosphate</text>
        <dbReference type="Rhea" id="RHEA:22508"/>
        <dbReference type="Rhea" id="RHEA-COMP:17339"/>
        <dbReference type="Rhea" id="RHEA-COMP:17340"/>
        <dbReference type="ChEBI" id="CHEBI:33019"/>
        <dbReference type="ChEBI" id="CHEBI:61560"/>
        <dbReference type="ChEBI" id="CHEBI:173112"/>
        <dbReference type="EC" id="2.7.7.7"/>
    </reaction>
</comment>
<dbReference type="GO" id="GO:0006261">
    <property type="term" value="P:DNA-templated DNA replication"/>
    <property type="evidence" value="ECO:0007669"/>
    <property type="project" value="TreeGrafter"/>
</dbReference>
<evidence type="ECO:0000313" key="12">
    <source>
        <dbReference type="Proteomes" id="UP000430323"/>
    </source>
</evidence>
<keyword evidence="4 11" id="KW-0548">Nucleotidyltransferase</keyword>
<comment type="similarity">
    <text evidence="7">Belongs to the DNA polymerase HolA subunit family.</text>
</comment>
<keyword evidence="3 11" id="KW-0808">Transferase</keyword>
<protein>
    <recommendedName>
        <fullName evidence="2">DNA polymerase III subunit delta</fullName>
        <ecNumber evidence="1">2.7.7.7</ecNumber>
    </recommendedName>
</protein>
<evidence type="ECO:0000256" key="4">
    <source>
        <dbReference type="ARBA" id="ARBA00022695"/>
    </source>
</evidence>
<dbReference type="GO" id="GO:0003677">
    <property type="term" value="F:DNA binding"/>
    <property type="evidence" value="ECO:0007669"/>
    <property type="project" value="InterPro"/>
</dbReference>
<proteinExistence type="inferred from homology"/>
<name>A0A6A1Z610_9LACO</name>
<dbReference type="Pfam" id="PF21694">
    <property type="entry name" value="DNA_pol3_delta_C"/>
    <property type="match status" value="1"/>
</dbReference>
<dbReference type="InterPro" id="IPR048466">
    <property type="entry name" value="DNA_pol3_delta-like_C"/>
</dbReference>
<dbReference type="InterPro" id="IPR010372">
    <property type="entry name" value="DNA_pol3_delta_N"/>
</dbReference>
<dbReference type="Pfam" id="PF06144">
    <property type="entry name" value="DNA_pol3_delta"/>
    <property type="match status" value="1"/>
</dbReference>
<dbReference type="Proteomes" id="UP000430323">
    <property type="component" value="Unassembled WGS sequence"/>
</dbReference>
<evidence type="ECO:0000256" key="3">
    <source>
        <dbReference type="ARBA" id="ARBA00022679"/>
    </source>
</evidence>
<sequence length="328" mass="37868">MTLLSLFKNTNNNNPHTLIWGADDFLNDYLVRSYAKEDRFKDLEHVTVDCESDGLDELIASLTESSLFSEQKFIVVKNPFFLTAKASKKLQKQIDDLQKIFENLADLEDVVVIVASYEKIDRRKKLTKTVLKQFNVVEPQIRPYEVASTTKALIKDEGYIITQSALQLLIERSDQVIDTILSNYQKLKMVATDNKITEKSVMQNVDLSLAQNIFAILESALDKNYREAVERLDNQLREGTNPIQLLAVFENQLELILVVKILAQRGRSEPQIVKELGVHPYRVKLALRNRLKIDKLENLLRDAIDLEFKYKNGTYREDNFLKLFILNV</sequence>
<evidence type="ECO:0000256" key="8">
    <source>
        <dbReference type="ARBA" id="ARBA00049244"/>
    </source>
</evidence>
<evidence type="ECO:0000259" key="10">
    <source>
        <dbReference type="Pfam" id="PF21694"/>
    </source>
</evidence>
<evidence type="ECO:0000256" key="5">
    <source>
        <dbReference type="ARBA" id="ARBA00022705"/>
    </source>
</evidence>
<dbReference type="PANTHER" id="PTHR34388">
    <property type="entry name" value="DNA POLYMERASE III SUBUNIT DELTA"/>
    <property type="match status" value="1"/>
</dbReference>
<dbReference type="GO" id="GO:0003887">
    <property type="term" value="F:DNA-directed DNA polymerase activity"/>
    <property type="evidence" value="ECO:0007669"/>
    <property type="project" value="UniProtKB-KW"/>
</dbReference>
<evidence type="ECO:0000256" key="2">
    <source>
        <dbReference type="ARBA" id="ARBA00017703"/>
    </source>
</evidence>
<gene>
    <name evidence="11" type="primary">holA</name>
    <name evidence="11" type="ORF">F8251_06885</name>
</gene>
<dbReference type="PANTHER" id="PTHR34388:SF1">
    <property type="entry name" value="DNA POLYMERASE III SUBUNIT DELTA"/>
    <property type="match status" value="1"/>
</dbReference>
<evidence type="ECO:0000256" key="6">
    <source>
        <dbReference type="ARBA" id="ARBA00022932"/>
    </source>
</evidence>
<dbReference type="InterPro" id="IPR027417">
    <property type="entry name" value="P-loop_NTPase"/>
</dbReference>
<feature type="domain" description="DNA polymerase III delta subunit-like C-terminal" evidence="10">
    <location>
        <begin position="211"/>
        <end position="327"/>
    </location>
</feature>
<evidence type="ECO:0000259" key="9">
    <source>
        <dbReference type="Pfam" id="PF06144"/>
    </source>
</evidence>
<comment type="caution">
    <text evidence="11">The sequence shown here is derived from an EMBL/GenBank/DDBJ whole genome shotgun (WGS) entry which is preliminary data.</text>
</comment>
<dbReference type="EC" id="2.7.7.7" evidence="1"/>
<keyword evidence="5" id="KW-0235">DNA replication</keyword>
<evidence type="ECO:0000256" key="1">
    <source>
        <dbReference type="ARBA" id="ARBA00012417"/>
    </source>
</evidence>
<organism evidence="11 12">
    <name type="scientific">Lactobacillus crispatus</name>
    <dbReference type="NCBI Taxonomy" id="47770"/>
    <lineage>
        <taxon>Bacteria</taxon>
        <taxon>Bacillati</taxon>
        <taxon>Bacillota</taxon>
        <taxon>Bacilli</taxon>
        <taxon>Lactobacillales</taxon>
        <taxon>Lactobacillaceae</taxon>
        <taxon>Lactobacillus</taxon>
    </lineage>
</organism>
<evidence type="ECO:0000313" key="11">
    <source>
        <dbReference type="EMBL" id="KAB1973136.1"/>
    </source>
</evidence>
<dbReference type="Gene3D" id="1.20.272.10">
    <property type="match status" value="1"/>
</dbReference>
<evidence type="ECO:0000256" key="7">
    <source>
        <dbReference type="ARBA" id="ARBA00034754"/>
    </source>
</evidence>
<dbReference type="AlphaFoldDB" id="A0A6A1Z610"/>
<accession>A0A6A1Z610</accession>
<dbReference type="SUPFAM" id="SSF52540">
    <property type="entry name" value="P-loop containing nucleoside triphosphate hydrolases"/>
    <property type="match status" value="1"/>
</dbReference>
<dbReference type="GO" id="GO:0009360">
    <property type="term" value="C:DNA polymerase III complex"/>
    <property type="evidence" value="ECO:0007669"/>
    <property type="project" value="InterPro"/>
</dbReference>
<dbReference type="InterPro" id="IPR005790">
    <property type="entry name" value="DNA_polIII_delta"/>
</dbReference>